<evidence type="ECO:0000313" key="3">
    <source>
        <dbReference type="Proteomes" id="UP000663937"/>
    </source>
</evidence>
<feature type="transmembrane region" description="Helical" evidence="1">
    <location>
        <begin position="67"/>
        <end position="84"/>
    </location>
</feature>
<sequence>MAVACLLVLVQAAAALGLGVAWAADLVRGRVELPGATAFLALSAVAVAAILVAGARGLWRGRRWARAPIITWQLLLVVMAIGWFSADPSAWALVLLVAVVFVVVALLLPAVVAATSGRAAADDDAR</sequence>
<evidence type="ECO:0000256" key="1">
    <source>
        <dbReference type="SAM" id="Phobius"/>
    </source>
</evidence>
<gene>
    <name evidence="2" type="ORF">J4E96_04175</name>
</gene>
<keyword evidence="1" id="KW-0472">Membrane</keyword>
<keyword evidence="1" id="KW-0812">Transmembrane</keyword>
<dbReference type="EMBL" id="CP071868">
    <property type="protein sequence ID" value="QTE31313.1"/>
    <property type="molecule type" value="Genomic_DNA"/>
</dbReference>
<accession>A0A8A4ZJT8</accession>
<dbReference type="KEGG" id="psic:J4E96_04175"/>
<organism evidence="2 3">
    <name type="scientific">Pengzhenrongella sicca</name>
    <dbReference type="NCBI Taxonomy" id="2819238"/>
    <lineage>
        <taxon>Bacteria</taxon>
        <taxon>Bacillati</taxon>
        <taxon>Actinomycetota</taxon>
        <taxon>Actinomycetes</taxon>
        <taxon>Micrococcales</taxon>
        <taxon>Pengzhenrongella</taxon>
    </lineage>
</organism>
<dbReference type="Proteomes" id="UP000663937">
    <property type="component" value="Chromosome"/>
</dbReference>
<protein>
    <submittedName>
        <fullName evidence="2">Uncharacterized protein</fullName>
    </submittedName>
</protein>
<reference evidence="2" key="1">
    <citation type="submission" date="2021-03" db="EMBL/GenBank/DDBJ databases">
        <title>Pengzhenrongella sicca gen. nov., sp. nov., a new member of suborder Micrococcineae isolated from High-Arctic tundra soil.</title>
        <authorList>
            <person name="Peng F."/>
        </authorList>
    </citation>
    <scope>NUCLEOTIDE SEQUENCE</scope>
    <source>
        <strain evidence="2">LRZ-2</strain>
    </source>
</reference>
<keyword evidence="3" id="KW-1185">Reference proteome</keyword>
<evidence type="ECO:0000313" key="2">
    <source>
        <dbReference type="EMBL" id="QTE31313.1"/>
    </source>
</evidence>
<name>A0A8A4ZJT8_9MICO</name>
<keyword evidence="1" id="KW-1133">Transmembrane helix</keyword>
<feature type="transmembrane region" description="Helical" evidence="1">
    <location>
        <begin position="33"/>
        <end position="55"/>
    </location>
</feature>
<proteinExistence type="predicted"/>
<feature type="transmembrane region" description="Helical" evidence="1">
    <location>
        <begin position="90"/>
        <end position="112"/>
    </location>
</feature>
<dbReference type="AlphaFoldDB" id="A0A8A4ZJT8"/>